<sequence>MVEGTKNCLHLEGLRAATGSSYRCPVCGESLDVEGVAGWVREAEGTRDEAYSLDEGDGFAGIAQQEAQREVYRRRRIMYELENVPRVATTRPEMILVIHDADAASYGCRIFYKEPRQAGSVEQVSVAAVLETILELRSDPDPVVRLIAEKVEEFHAFREKLAGEGEPAPGRRVFYANELRAVG</sequence>
<evidence type="ECO:0000313" key="1">
    <source>
        <dbReference type="EMBL" id="CAA9432165.1"/>
    </source>
</evidence>
<protein>
    <submittedName>
        <fullName evidence="1">Uncharacterized protein</fullName>
    </submittedName>
</protein>
<reference evidence="1" key="1">
    <citation type="submission" date="2020-02" db="EMBL/GenBank/DDBJ databases">
        <authorList>
            <person name="Meier V. D."/>
        </authorList>
    </citation>
    <scope>NUCLEOTIDE SEQUENCE</scope>
    <source>
        <strain evidence="1">AVDCRST_MAG22</strain>
    </source>
</reference>
<gene>
    <name evidence="1" type="ORF">AVDCRST_MAG22-3372</name>
</gene>
<dbReference type="EMBL" id="CADCUV010000160">
    <property type="protein sequence ID" value="CAA9432165.1"/>
    <property type="molecule type" value="Genomic_DNA"/>
</dbReference>
<organism evidence="1">
    <name type="scientific">uncultured Rubrobacteraceae bacterium</name>
    <dbReference type="NCBI Taxonomy" id="349277"/>
    <lineage>
        <taxon>Bacteria</taxon>
        <taxon>Bacillati</taxon>
        <taxon>Actinomycetota</taxon>
        <taxon>Rubrobacteria</taxon>
        <taxon>Rubrobacterales</taxon>
        <taxon>Rubrobacteraceae</taxon>
        <taxon>environmental samples</taxon>
    </lineage>
</organism>
<proteinExistence type="predicted"/>
<dbReference type="AlphaFoldDB" id="A0A6J4QA90"/>
<name>A0A6J4QA90_9ACTN</name>
<accession>A0A6J4QA90</accession>